<evidence type="ECO:0008006" key="3">
    <source>
        <dbReference type="Google" id="ProtNLM"/>
    </source>
</evidence>
<keyword evidence="2" id="KW-1185">Reference proteome</keyword>
<sequence>MATSIRTAAGAALETGQARAWLLVCFVGVARRGSQRLQTFVPKPMREMASVPVRLRGANIVSLCQEMLARCVLPVIAWCAQSPDFVSWVRTQSHIKIFLSEWDSPKKAPSVEKAYEIILPREARTRHDRFKAANPKFEEVRSFHSAQCICDLVRSCFKSFAFGINYNSGRFGEGIYSYRNPGLADNFATSCTTSPYRVMIACDVLVEPDQTAGDDATDEESLFVQSADAILPVHVVMYCQV</sequence>
<dbReference type="AlphaFoldDB" id="A0A8H5BPM5"/>
<protein>
    <recommendedName>
        <fullName evidence="3">PARP catalytic domain-containing protein</fullName>
    </recommendedName>
</protein>
<accession>A0A8H5BPM5</accession>
<organism evidence="1 2">
    <name type="scientific">Psilocybe cf. subviscida</name>
    <dbReference type="NCBI Taxonomy" id="2480587"/>
    <lineage>
        <taxon>Eukaryota</taxon>
        <taxon>Fungi</taxon>
        <taxon>Dikarya</taxon>
        <taxon>Basidiomycota</taxon>
        <taxon>Agaricomycotina</taxon>
        <taxon>Agaricomycetes</taxon>
        <taxon>Agaricomycetidae</taxon>
        <taxon>Agaricales</taxon>
        <taxon>Agaricineae</taxon>
        <taxon>Strophariaceae</taxon>
        <taxon>Psilocybe</taxon>
    </lineage>
</organism>
<comment type="caution">
    <text evidence="1">The sequence shown here is derived from an EMBL/GenBank/DDBJ whole genome shotgun (WGS) entry which is preliminary data.</text>
</comment>
<evidence type="ECO:0000313" key="2">
    <source>
        <dbReference type="Proteomes" id="UP000567179"/>
    </source>
</evidence>
<dbReference type="Gene3D" id="3.90.228.10">
    <property type="match status" value="1"/>
</dbReference>
<dbReference type="OrthoDB" id="2419903at2759"/>
<dbReference type="Proteomes" id="UP000567179">
    <property type="component" value="Unassembled WGS sequence"/>
</dbReference>
<evidence type="ECO:0000313" key="1">
    <source>
        <dbReference type="EMBL" id="KAF5326716.1"/>
    </source>
</evidence>
<gene>
    <name evidence="1" type="ORF">D9619_004278</name>
</gene>
<dbReference type="EMBL" id="JAACJJ010000014">
    <property type="protein sequence ID" value="KAF5326716.1"/>
    <property type="molecule type" value="Genomic_DNA"/>
</dbReference>
<reference evidence="1 2" key="1">
    <citation type="journal article" date="2020" name="ISME J.">
        <title>Uncovering the hidden diversity of litter-decomposition mechanisms in mushroom-forming fungi.</title>
        <authorList>
            <person name="Floudas D."/>
            <person name="Bentzer J."/>
            <person name="Ahren D."/>
            <person name="Johansson T."/>
            <person name="Persson P."/>
            <person name="Tunlid A."/>
        </authorList>
    </citation>
    <scope>NUCLEOTIDE SEQUENCE [LARGE SCALE GENOMIC DNA]</scope>
    <source>
        <strain evidence="1 2">CBS 101986</strain>
    </source>
</reference>
<proteinExistence type="predicted"/>
<name>A0A8H5BPM5_9AGAR</name>
<dbReference type="SUPFAM" id="SSF56399">
    <property type="entry name" value="ADP-ribosylation"/>
    <property type="match status" value="1"/>
</dbReference>